<evidence type="ECO:0000313" key="1">
    <source>
        <dbReference type="EMBL" id="ODA67696.1"/>
    </source>
</evidence>
<evidence type="ECO:0000313" key="2">
    <source>
        <dbReference type="Proteomes" id="UP000095087"/>
    </source>
</evidence>
<keyword evidence="2" id="KW-1185">Reference proteome</keyword>
<comment type="caution">
    <text evidence="1">The sequence shown here is derived from an EMBL/GenBank/DDBJ whole genome shotgun (WGS) entry which is preliminary data.</text>
</comment>
<sequence length="71" mass="7604">MRAETELPELVQVAIEGAAYSGGGPRVDAPATASPRQAASVRNQMRRILEDLPADVTVGELLEALEDWKGE</sequence>
<name>A0A1E2RZN4_9HYPH</name>
<proteinExistence type="predicted"/>
<gene>
    <name evidence="1" type="ORF">A7A08_01731</name>
</gene>
<dbReference type="EMBL" id="MASI01000003">
    <property type="protein sequence ID" value="ODA67696.1"/>
    <property type="molecule type" value="Genomic_DNA"/>
</dbReference>
<dbReference type="STRING" id="1177755.A7A08_01731"/>
<dbReference type="RefSeq" id="WP_069095015.1">
    <property type="nucleotide sequence ID" value="NZ_MASI01000003.1"/>
</dbReference>
<dbReference type="Proteomes" id="UP000095087">
    <property type="component" value="Unassembled WGS sequence"/>
</dbReference>
<accession>A0A1E2RZN4</accession>
<dbReference type="AlphaFoldDB" id="A0A1E2RZN4"/>
<reference evidence="1 2" key="1">
    <citation type="submission" date="2016-07" db="EMBL/GenBank/DDBJ databases">
        <title>Draft genome sequence of Methyloligella halotolerans C2T (VKM B-2706T=CCUG 61687T=DSM 25045T), a halotolerant polyhydroxybutyrate accumulating methylotroph.</title>
        <authorList>
            <person name="Vasilenko O.V."/>
            <person name="Doronina N.V."/>
            <person name="Poroshina M.N."/>
            <person name="Tarlachkov S.V."/>
            <person name="Trotsenko Y.A."/>
        </authorList>
    </citation>
    <scope>NUCLEOTIDE SEQUENCE [LARGE SCALE GENOMIC DNA]</scope>
    <source>
        <strain evidence="1 2">VKM B-2706</strain>
    </source>
</reference>
<organism evidence="1 2">
    <name type="scientific">Methyloligella halotolerans</name>
    <dbReference type="NCBI Taxonomy" id="1177755"/>
    <lineage>
        <taxon>Bacteria</taxon>
        <taxon>Pseudomonadati</taxon>
        <taxon>Pseudomonadota</taxon>
        <taxon>Alphaproteobacteria</taxon>
        <taxon>Hyphomicrobiales</taxon>
        <taxon>Hyphomicrobiaceae</taxon>
        <taxon>Methyloligella</taxon>
    </lineage>
</organism>
<protein>
    <submittedName>
        <fullName evidence="1">Uncharacterized protein</fullName>
    </submittedName>
</protein>